<dbReference type="EMBL" id="VFLP01000001">
    <property type="protein sequence ID" value="TRX99077.1"/>
    <property type="molecule type" value="Genomic_DNA"/>
</dbReference>
<gene>
    <name evidence="1" type="ORF">FHL15_000419</name>
</gene>
<accession>A0A553IFU5</accession>
<dbReference type="AlphaFoldDB" id="A0A553IFU5"/>
<dbReference type="OrthoDB" id="3432781at2759"/>
<dbReference type="STRING" id="2512241.A0A553IFU5"/>
<proteinExistence type="predicted"/>
<evidence type="ECO:0000313" key="2">
    <source>
        <dbReference type="Proteomes" id="UP000319160"/>
    </source>
</evidence>
<dbReference type="Pfam" id="PF13095">
    <property type="entry name" value="FTA2"/>
    <property type="match status" value="1"/>
</dbReference>
<reference evidence="2" key="1">
    <citation type="submission" date="2019-06" db="EMBL/GenBank/DDBJ databases">
        <title>Draft genome sequence of the griseofulvin-producing fungus Xylaria cubensis strain G536.</title>
        <authorList>
            <person name="Mead M.E."/>
            <person name="Raja H.A."/>
            <person name="Steenwyk J.L."/>
            <person name="Knowles S.L."/>
            <person name="Oberlies N.H."/>
            <person name="Rokas A."/>
        </authorList>
    </citation>
    <scope>NUCLEOTIDE SEQUENCE [LARGE SCALE GENOMIC DNA]</scope>
    <source>
        <strain evidence="2">G536</strain>
    </source>
</reference>
<comment type="caution">
    <text evidence="1">The sequence shown here is derived from an EMBL/GenBank/DDBJ whole genome shotgun (WGS) entry which is preliminary data.</text>
</comment>
<name>A0A553IFU5_9PEZI</name>
<keyword evidence="2" id="KW-1185">Reference proteome</keyword>
<protein>
    <submittedName>
        <fullName evidence="1">Uncharacterized protein</fullName>
    </submittedName>
</protein>
<organism evidence="1 2">
    <name type="scientific">Xylaria flabelliformis</name>
    <dbReference type="NCBI Taxonomy" id="2512241"/>
    <lineage>
        <taxon>Eukaryota</taxon>
        <taxon>Fungi</taxon>
        <taxon>Dikarya</taxon>
        <taxon>Ascomycota</taxon>
        <taxon>Pezizomycotina</taxon>
        <taxon>Sordariomycetes</taxon>
        <taxon>Xylariomycetidae</taxon>
        <taxon>Xylariales</taxon>
        <taxon>Xylariaceae</taxon>
        <taxon>Xylaria</taxon>
    </lineage>
</organism>
<dbReference type="Proteomes" id="UP000319160">
    <property type="component" value="Unassembled WGS sequence"/>
</dbReference>
<dbReference type="InterPro" id="IPR025213">
    <property type="entry name" value="Sim4_Fta2"/>
</dbReference>
<sequence length="299" mass="34468">MSGLIPPIEGPRLGPFPGSLDDIEFLEHLNPDGDITNFEDPIRKLHSRIFRVCIGGNHYALEVVSEQKNPQLTCSNPFKFNFLTIDELRSWVSGGDMMPDKILQYSLDPFYAECRAFGLLVEKRVDHKLAVRCHGYTFLPENIEQKIEKKFGFNDWGRQPKNERRQLLRAIVKDYIGSKSFHGRIRLSAIKLKLEELNSLGIFNMNIQETSYRDGRLFDFSVSITTPHPWLCPDLRSNEHIFRNCSDDQRALDKMADNIRREKIEKLKELGDARWSGVLRPCSHVEGYGGTSQRCRKLG</sequence>
<evidence type="ECO:0000313" key="1">
    <source>
        <dbReference type="EMBL" id="TRX99077.1"/>
    </source>
</evidence>